<dbReference type="SMART" id="SM00320">
    <property type="entry name" value="WD40"/>
    <property type="match status" value="9"/>
</dbReference>
<feature type="domain" description="SMP-30/Gluconolactonase/LRE-like region" evidence="21">
    <location>
        <begin position="1016"/>
        <end position="1275"/>
    </location>
</feature>
<comment type="cofactor">
    <cofactor evidence="3">
        <name>Mn(2+)</name>
        <dbReference type="ChEBI" id="CHEBI:29035"/>
    </cofactor>
</comment>
<evidence type="ECO:0000313" key="22">
    <source>
        <dbReference type="EMBL" id="CAH1715745.1"/>
    </source>
</evidence>
<feature type="binding site" evidence="20">
    <location>
        <position position="1018"/>
    </location>
    <ligand>
        <name>a divalent metal cation</name>
        <dbReference type="ChEBI" id="CHEBI:60240"/>
    </ligand>
</feature>
<evidence type="ECO:0000256" key="14">
    <source>
        <dbReference type="ARBA" id="ARBA00022801"/>
    </source>
</evidence>
<dbReference type="PRINTS" id="PR01790">
    <property type="entry name" value="SMP30FAMILY"/>
</dbReference>
<evidence type="ECO:0000256" key="20">
    <source>
        <dbReference type="PIRSR" id="PIRSR605511-2"/>
    </source>
</evidence>
<protein>
    <recommendedName>
        <fullName evidence="8">Regucalcin</fullName>
        <ecNumber evidence="7">3.1.1.17</ecNumber>
    </recommendedName>
    <alternativeName>
        <fullName evidence="16">Gluconolactonase</fullName>
    </alternativeName>
    <alternativeName>
        <fullName evidence="18">tRNA (34-2'-O)-methyltransferase regulator WDR6</fullName>
    </alternativeName>
</protein>
<feature type="binding site" evidence="20">
    <location>
        <position position="1164"/>
    </location>
    <ligand>
        <name>a divalent metal cation</name>
        <dbReference type="ChEBI" id="CHEBI:60240"/>
    </ligand>
</feature>
<gene>
    <name evidence="22" type="ORF">APHIGO_LOCUS3286</name>
</gene>
<comment type="catalytic activity">
    <reaction evidence="1">
        <text>D-glucono-1,5-lactone + H2O = D-gluconate + H(+)</text>
        <dbReference type="Rhea" id="RHEA:10440"/>
        <dbReference type="ChEBI" id="CHEBI:15377"/>
        <dbReference type="ChEBI" id="CHEBI:15378"/>
        <dbReference type="ChEBI" id="CHEBI:16217"/>
        <dbReference type="ChEBI" id="CHEBI:18391"/>
        <dbReference type="EC" id="3.1.1.17"/>
    </reaction>
</comment>
<dbReference type="InterPro" id="IPR005511">
    <property type="entry name" value="SMP-30"/>
</dbReference>
<keyword evidence="10" id="KW-0853">WD repeat</keyword>
<dbReference type="GO" id="GO:0046872">
    <property type="term" value="F:metal ion binding"/>
    <property type="evidence" value="ECO:0007669"/>
    <property type="project" value="UniProtKB-KW"/>
</dbReference>
<dbReference type="InterPro" id="IPR001680">
    <property type="entry name" value="WD40_rpt"/>
</dbReference>
<dbReference type="Pfam" id="PF00400">
    <property type="entry name" value="WD40"/>
    <property type="match status" value="1"/>
</dbReference>
<evidence type="ECO:0000313" key="23">
    <source>
        <dbReference type="Proteomes" id="UP001154329"/>
    </source>
</evidence>
<comment type="cofactor">
    <cofactor evidence="2">
        <name>Ca(2+)</name>
        <dbReference type="ChEBI" id="CHEBI:29108"/>
    </cofactor>
</comment>
<dbReference type="InterPro" id="IPR011042">
    <property type="entry name" value="6-blade_b-propeller_TolB-like"/>
</dbReference>
<evidence type="ECO:0000256" key="2">
    <source>
        <dbReference type="ARBA" id="ARBA00001913"/>
    </source>
</evidence>
<reference evidence="22" key="2">
    <citation type="submission" date="2022-10" db="EMBL/GenBank/DDBJ databases">
        <authorList>
            <consortium name="ENA_rothamsted_submissions"/>
            <consortium name="culmorum"/>
            <person name="King R."/>
        </authorList>
    </citation>
    <scope>NUCLEOTIDE SEQUENCE</scope>
</reference>
<accession>A0A9P0ISA8</accession>
<dbReference type="GO" id="GO:0004341">
    <property type="term" value="F:gluconolactonase activity"/>
    <property type="evidence" value="ECO:0007669"/>
    <property type="project" value="UniProtKB-EC"/>
</dbReference>
<keyword evidence="20" id="KW-0862">Zinc</keyword>
<evidence type="ECO:0000259" key="21">
    <source>
        <dbReference type="Pfam" id="PF08450"/>
    </source>
</evidence>
<dbReference type="Gene3D" id="2.120.10.30">
    <property type="entry name" value="TolB, C-terminal domain"/>
    <property type="match status" value="1"/>
</dbReference>
<organism evidence="22 23">
    <name type="scientific">Aphis gossypii</name>
    <name type="common">Cotton aphid</name>
    <dbReference type="NCBI Taxonomy" id="80765"/>
    <lineage>
        <taxon>Eukaryota</taxon>
        <taxon>Metazoa</taxon>
        <taxon>Ecdysozoa</taxon>
        <taxon>Arthropoda</taxon>
        <taxon>Hexapoda</taxon>
        <taxon>Insecta</taxon>
        <taxon>Pterygota</taxon>
        <taxon>Neoptera</taxon>
        <taxon>Paraneoptera</taxon>
        <taxon>Hemiptera</taxon>
        <taxon>Sternorrhyncha</taxon>
        <taxon>Aphidomorpha</taxon>
        <taxon>Aphidoidea</taxon>
        <taxon>Aphididae</taxon>
        <taxon>Aphidini</taxon>
        <taxon>Aphis</taxon>
        <taxon>Aphis</taxon>
    </lineage>
</organism>
<evidence type="ECO:0000256" key="17">
    <source>
        <dbReference type="ARBA" id="ARBA00038255"/>
    </source>
</evidence>
<dbReference type="Proteomes" id="UP001154329">
    <property type="component" value="Chromosome 1"/>
</dbReference>
<feature type="binding site" evidence="20">
    <location>
        <position position="1129"/>
    </location>
    <ligand>
        <name>substrate</name>
    </ligand>
</feature>
<keyword evidence="11" id="KW-0819">tRNA processing</keyword>
<dbReference type="InterPro" id="IPR015943">
    <property type="entry name" value="WD40/YVTN_repeat-like_dom_sf"/>
</dbReference>
<dbReference type="PANTHER" id="PTHR14344">
    <property type="entry name" value="WD REPEAT PROTEIN"/>
    <property type="match status" value="1"/>
</dbReference>
<feature type="active site" description="Proton donor/acceptor" evidence="19">
    <location>
        <position position="1216"/>
    </location>
</feature>
<proteinExistence type="inferred from homology"/>
<evidence type="ECO:0000256" key="3">
    <source>
        <dbReference type="ARBA" id="ARBA00001936"/>
    </source>
</evidence>
<dbReference type="GO" id="GO:0005737">
    <property type="term" value="C:cytoplasm"/>
    <property type="evidence" value="ECO:0007669"/>
    <property type="project" value="UniProtKB-SubCell"/>
</dbReference>
<dbReference type="Gene3D" id="2.130.10.10">
    <property type="entry name" value="YVTN repeat-like/Quinoprotein amine dehydrogenase"/>
    <property type="match status" value="3"/>
</dbReference>
<comment type="subcellular location">
    <subcellularLocation>
        <location evidence="5">Cytoplasm</location>
    </subcellularLocation>
</comment>
<keyword evidence="13" id="KW-0677">Repeat</keyword>
<evidence type="ECO:0000256" key="7">
    <source>
        <dbReference type="ARBA" id="ARBA00013227"/>
    </source>
</evidence>
<evidence type="ECO:0000256" key="11">
    <source>
        <dbReference type="ARBA" id="ARBA00022694"/>
    </source>
</evidence>
<evidence type="ECO:0000256" key="19">
    <source>
        <dbReference type="PIRSR" id="PIRSR605511-1"/>
    </source>
</evidence>
<keyword evidence="15" id="KW-0106">Calcium</keyword>
<dbReference type="PANTHER" id="PTHR14344:SF3">
    <property type="entry name" value="WD REPEAT-CONTAINING PROTEIN 6"/>
    <property type="match status" value="1"/>
</dbReference>
<dbReference type="GO" id="GO:0030488">
    <property type="term" value="P:tRNA methylation"/>
    <property type="evidence" value="ECO:0007669"/>
    <property type="project" value="TreeGrafter"/>
</dbReference>
<evidence type="ECO:0000256" key="4">
    <source>
        <dbReference type="ARBA" id="ARBA00001946"/>
    </source>
</evidence>
<dbReference type="PROSITE" id="PS00678">
    <property type="entry name" value="WD_REPEATS_1"/>
    <property type="match status" value="1"/>
</dbReference>
<evidence type="ECO:0000256" key="16">
    <source>
        <dbReference type="ARBA" id="ARBA00032464"/>
    </source>
</evidence>
<evidence type="ECO:0000256" key="8">
    <source>
        <dbReference type="ARBA" id="ARBA00016808"/>
    </source>
</evidence>
<comment type="similarity">
    <text evidence="6">Belongs to the SMP-30/CGR1 family.</text>
</comment>
<feature type="binding site" evidence="20">
    <location>
        <position position="1111"/>
    </location>
    <ligand>
        <name>substrate</name>
    </ligand>
</feature>
<evidence type="ECO:0000256" key="1">
    <source>
        <dbReference type="ARBA" id="ARBA00001589"/>
    </source>
</evidence>
<evidence type="ECO:0000256" key="12">
    <source>
        <dbReference type="ARBA" id="ARBA00022723"/>
    </source>
</evidence>
<evidence type="ECO:0000256" key="13">
    <source>
        <dbReference type="ARBA" id="ARBA00022737"/>
    </source>
</evidence>
<dbReference type="SUPFAM" id="SSF50978">
    <property type="entry name" value="WD40 repeat-like"/>
    <property type="match status" value="3"/>
</dbReference>
<evidence type="ECO:0000256" key="6">
    <source>
        <dbReference type="ARBA" id="ARBA00008853"/>
    </source>
</evidence>
<feature type="binding site" evidence="20">
    <location>
        <position position="1109"/>
    </location>
    <ligand>
        <name>substrate</name>
    </ligand>
</feature>
<keyword evidence="12 20" id="KW-0479">Metal-binding</keyword>
<comment type="cofactor">
    <cofactor evidence="20">
        <name>Zn(2+)</name>
        <dbReference type="ChEBI" id="CHEBI:29105"/>
    </cofactor>
    <text evidence="20">Binds 1 divalent metal cation per subunit.</text>
</comment>
<name>A0A9P0ISA8_APHGO</name>
<evidence type="ECO:0000256" key="10">
    <source>
        <dbReference type="ARBA" id="ARBA00022574"/>
    </source>
</evidence>
<dbReference type="InterPro" id="IPR019775">
    <property type="entry name" value="WD40_repeat_CS"/>
</dbReference>
<dbReference type="InterPro" id="IPR036322">
    <property type="entry name" value="WD40_repeat_dom_sf"/>
</dbReference>
<keyword evidence="14" id="KW-0378">Hydrolase</keyword>
<evidence type="ECO:0000256" key="18">
    <source>
        <dbReference type="ARBA" id="ARBA00040154"/>
    </source>
</evidence>
<dbReference type="InterPro" id="IPR013658">
    <property type="entry name" value="SGL"/>
</dbReference>
<comment type="cofactor">
    <cofactor evidence="4">
        <name>Mg(2+)</name>
        <dbReference type="ChEBI" id="CHEBI:18420"/>
    </cofactor>
</comment>
<dbReference type="EC" id="3.1.1.17" evidence="7"/>
<evidence type="ECO:0000256" key="5">
    <source>
        <dbReference type="ARBA" id="ARBA00004496"/>
    </source>
</evidence>
<dbReference type="FunFam" id="2.120.10.30:FF:000027">
    <property type="entry name" value="Regucalcin homologue"/>
    <property type="match status" value="1"/>
</dbReference>
<evidence type="ECO:0000256" key="9">
    <source>
        <dbReference type="ARBA" id="ARBA00022490"/>
    </source>
</evidence>
<reference evidence="22" key="1">
    <citation type="submission" date="2022-02" db="EMBL/GenBank/DDBJ databases">
        <authorList>
            <person name="King R."/>
        </authorList>
    </citation>
    <scope>NUCLEOTIDE SEQUENCE</scope>
</reference>
<evidence type="ECO:0000256" key="15">
    <source>
        <dbReference type="ARBA" id="ARBA00022837"/>
    </source>
</evidence>
<dbReference type="SUPFAM" id="SSF63829">
    <property type="entry name" value="Calcium-dependent phosphotriesterase"/>
    <property type="match status" value="1"/>
</dbReference>
<sequence length="1322" mass="148563">MFSCKDVEKSRLFKSVSLINTVSCVKFIDRFLLAGIGNVLLVYDTDSRELCVRRKIFDKSSIHGIQFNDKQMLVAIHGENNVAIYKVMVQIGFLIEFECILTTTDWVCNILWMNSNCLLTVSAHNVATVWSLDFKKKINSSSCDERCILYSATSTGEDEENIIVFSGTVFREIVIWSPFRRTNGLNILHRLKLHEGVIFSIMVNKSNSIISSTSDDRSIVIWNVEPFAKHQNTYDHWKFAKITPAYSFYAHKARVWKSILMQSGDILSAGEDGQICLKTSSRTYQWEESRGSQVRSLDCMEIKNLAASGCTTGSVGLWSLDTVPKSEMLADYKKDNRYPKHLVVLSNTNTYVLYSDGHVVSYKNNTSHDVYQNNVLCCTLTMVKSPCETKIIFTTSSGHIVILKSKSVQVFFDKISAVKIVSTIWLNNNQIIVCCNGNTIFRYEVFYDLKINHLDTFCISSKTSSWITTAVLIEGLIFAGCNEGSIYLFKLNHQEPLKVFSRIHSFAGVTAMWIHEKYSNFTVVSSVGRDGQHRYWNVSTLSESVFEIRCDILPTKWPFIITNSKVHGLLICGFKESNLIVYSSVEQRILATVPCGGGHRAWDLSFINDHDSIYFVCSSSSNKLESNKIPLHGQHMLLKGFHSMIVNCMAQITDDIMLTGSDDTTVRLTRFNDEVDHLLTLRSHISSVRSVSCITLNPNVNIIVTAGGRAQLKIWTLNIIDNSVYCEESISHLLKTKQEKRPWRSVVPSNEGETRFMDVCVQYTKSKSILISVGCSDAILRLYNYDTNNKTLSLIEDNLDCNNCILKMLCVQLNIFHYVLTADTKGFINFWDISKYVDESDAELTFIPKYRHSLHQSGINCCDWLEIENNYGLLTTGGDDQHLSLSIFYYKDTVTLLCNVSICIHCSQVTGVKVYNRFVITTSVDQKIIFSSWSYDLSSKTIQVSPFASYFTTVADIHGLIAHKYEDEVKVIVYGQGVETFYADMSSLTQSPTPLPSSMQARQKFNVERVSPALELGEGPHWDSSTRSLYFVDLHQGKINRYHPESNGYFSASIEGYKDVTLIVPIEGKAGLFVVGLGPSIGIVQWDGYSNTTSQPEYVKLIDETSGNRLNDGKADATGRLWVGSMGSEIPNNPGHYYKRRGSLFSVESDGTVKKRLSNVSISNGLAWSPDNKQFYYVDTYKFAVEAYDFDIVTGDLSNGRVIFDLTANKVVGEPDGMTIDKNGNLWVACFNSNHILKIDPITGTLLTTVQFPAYQITSAAFGGPKLDELYVTTAGYQLTEAQRAKRPYSGALFRVTNTGSTGFEGVSAKIHLCPENQLHTI</sequence>
<dbReference type="InterPro" id="IPR051973">
    <property type="entry name" value="tRNA_Anticodon_Mtase-Reg"/>
</dbReference>
<dbReference type="EMBL" id="OU899034">
    <property type="protein sequence ID" value="CAH1715745.1"/>
    <property type="molecule type" value="Genomic_DNA"/>
</dbReference>
<feature type="binding site" evidence="20">
    <location>
        <position position="1216"/>
    </location>
    <ligand>
        <name>a divalent metal cation</name>
        <dbReference type="ChEBI" id="CHEBI:60240"/>
    </ligand>
</feature>
<dbReference type="Pfam" id="PF08450">
    <property type="entry name" value="SGL"/>
    <property type="match status" value="1"/>
</dbReference>
<keyword evidence="9" id="KW-0963">Cytoplasm</keyword>
<comment type="similarity">
    <text evidence="17">Belongs to the WD repeat WDR6 family.</text>
</comment>
<keyword evidence="23" id="KW-1185">Reference proteome</keyword>